<name>A0AAE1HG78_9NEOP</name>
<keyword evidence="2" id="KW-1185">Reference proteome</keyword>
<dbReference type="EMBL" id="JAHWGI010001022">
    <property type="protein sequence ID" value="KAK3920786.1"/>
    <property type="molecule type" value="Genomic_DNA"/>
</dbReference>
<sequence length="249" mass="28328">MNPLGSAKNKYKDLVVYFAIDNSKAHLRSMVATNLVMIIRESVFKAVGAKKCWDRLVTDLKKMEGEGIKFKEDMVDILMEFMIGDSLGQHLIGGFIESFSGTYFCRFCDITKMSFRSNPSITKPQRSKESYNLCVLRSNLTGKPSKGVKASSEFNTLKLFHATSHLVPCIAHDLFEGVVSWDMAGIIAHFVNVKKWFTYQRLNSRIKKFKCTGVDSRNKPATVYVNGEKLGGHAVQNWTMLTLFFFNYW</sequence>
<dbReference type="AlphaFoldDB" id="A0AAE1HG78"/>
<organism evidence="1 2">
    <name type="scientific">Frankliniella fusca</name>
    <dbReference type="NCBI Taxonomy" id="407009"/>
    <lineage>
        <taxon>Eukaryota</taxon>
        <taxon>Metazoa</taxon>
        <taxon>Ecdysozoa</taxon>
        <taxon>Arthropoda</taxon>
        <taxon>Hexapoda</taxon>
        <taxon>Insecta</taxon>
        <taxon>Pterygota</taxon>
        <taxon>Neoptera</taxon>
        <taxon>Paraneoptera</taxon>
        <taxon>Thysanoptera</taxon>
        <taxon>Terebrantia</taxon>
        <taxon>Thripoidea</taxon>
        <taxon>Thripidae</taxon>
        <taxon>Frankliniella</taxon>
    </lineage>
</organism>
<protein>
    <submittedName>
        <fullName evidence="1">Beta-centractin</fullName>
    </submittedName>
</protein>
<evidence type="ECO:0000313" key="2">
    <source>
        <dbReference type="Proteomes" id="UP001219518"/>
    </source>
</evidence>
<proteinExistence type="predicted"/>
<dbReference type="Proteomes" id="UP001219518">
    <property type="component" value="Unassembled WGS sequence"/>
</dbReference>
<gene>
    <name evidence="1" type="ORF">KUF71_010023</name>
</gene>
<evidence type="ECO:0000313" key="1">
    <source>
        <dbReference type="EMBL" id="KAK3920786.1"/>
    </source>
</evidence>
<reference evidence="1" key="2">
    <citation type="journal article" date="2023" name="BMC Genomics">
        <title>Pest status, molecular evolution, and epigenetic factors derived from the genome assembly of Frankliniella fusca, a thysanopteran phytovirus vector.</title>
        <authorList>
            <person name="Catto M.A."/>
            <person name="Labadie P.E."/>
            <person name="Jacobson A.L."/>
            <person name="Kennedy G.G."/>
            <person name="Srinivasan R."/>
            <person name="Hunt B.G."/>
        </authorList>
    </citation>
    <scope>NUCLEOTIDE SEQUENCE</scope>
    <source>
        <strain evidence="1">PL_HMW_Pooled</strain>
    </source>
</reference>
<accession>A0AAE1HG78</accession>
<comment type="caution">
    <text evidence="1">The sequence shown here is derived from an EMBL/GenBank/DDBJ whole genome shotgun (WGS) entry which is preliminary data.</text>
</comment>
<reference evidence="1" key="1">
    <citation type="submission" date="2021-07" db="EMBL/GenBank/DDBJ databases">
        <authorList>
            <person name="Catto M.A."/>
            <person name="Jacobson A."/>
            <person name="Kennedy G."/>
            <person name="Labadie P."/>
            <person name="Hunt B.G."/>
            <person name="Srinivasan R."/>
        </authorList>
    </citation>
    <scope>NUCLEOTIDE SEQUENCE</scope>
    <source>
        <strain evidence="1">PL_HMW_Pooled</strain>
        <tissue evidence="1">Head</tissue>
    </source>
</reference>